<feature type="transmembrane region" description="Helical" evidence="5">
    <location>
        <begin position="326"/>
        <end position="345"/>
    </location>
</feature>
<feature type="transmembrane region" description="Helical" evidence="5">
    <location>
        <begin position="223"/>
        <end position="244"/>
    </location>
</feature>
<dbReference type="GO" id="GO:0016020">
    <property type="term" value="C:membrane"/>
    <property type="evidence" value="ECO:0007669"/>
    <property type="project" value="UniProtKB-SubCell"/>
</dbReference>
<dbReference type="Pfam" id="PF04932">
    <property type="entry name" value="Wzy_C"/>
    <property type="match status" value="1"/>
</dbReference>
<dbReference type="GO" id="GO:0016874">
    <property type="term" value="F:ligase activity"/>
    <property type="evidence" value="ECO:0007669"/>
    <property type="project" value="UniProtKB-KW"/>
</dbReference>
<evidence type="ECO:0000313" key="8">
    <source>
        <dbReference type="Proteomes" id="UP000315115"/>
    </source>
</evidence>
<feature type="transmembrane region" description="Helical" evidence="5">
    <location>
        <begin position="64"/>
        <end position="85"/>
    </location>
</feature>
<feature type="transmembrane region" description="Helical" evidence="5">
    <location>
        <begin position="14"/>
        <end position="33"/>
    </location>
</feature>
<organism evidence="7 8">
    <name type="scientific">Vibrio rotiferianus</name>
    <dbReference type="NCBI Taxonomy" id="190895"/>
    <lineage>
        <taxon>Bacteria</taxon>
        <taxon>Pseudomonadati</taxon>
        <taxon>Pseudomonadota</taxon>
        <taxon>Gammaproteobacteria</taxon>
        <taxon>Vibrionales</taxon>
        <taxon>Vibrionaceae</taxon>
        <taxon>Vibrio</taxon>
    </lineage>
</organism>
<evidence type="ECO:0000256" key="4">
    <source>
        <dbReference type="ARBA" id="ARBA00023136"/>
    </source>
</evidence>
<protein>
    <submittedName>
        <fullName evidence="7">Ligase</fullName>
    </submittedName>
</protein>
<feature type="transmembrane region" description="Helical" evidence="5">
    <location>
        <begin position="148"/>
        <end position="168"/>
    </location>
</feature>
<feature type="domain" description="O-antigen ligase-related" evidence="6">
    <location>
        <begin position="179"/>
        <end position="337"/>
    </location>
</feature>
<keyword evidence="4 5" id="KW-0472">Membrane</keyword>
<evidence type="ECO:0000259" key="6">
    <source>
        <dbReference type="Pfam" id="PF04932"/>
    </source>
</evidence>
<evidence type="ECO:0000313" key="7">
    <source>
        <dbReference type="EMBL" id="BBL90965.1"/>
    </source>
</evidence>
<evidence type="ECO:0000256" key="3">
    <source>
        <dbReference type="ARBA" id="ARBA00022989"/>
    </source>
</evidence>
<dbReference type="Proteomes" id="UP000315115">
    <property type="component" value="Chromosome 2"/>
</dbReference>
<reference evidence="8" key="1">
    <citation type="submission" date="2019-07" db="EMBL/GenBank/DDBJ databases">
        <title>Complete Genome Sequences of Vibrion rotiferianus strain AM7.</title>
        <authorList>
            <person name="Miyazaki K."/>
            <person name="Wiseschart A."/>
            <person name="Pootanakit K."/>
            <person name="Ishimori K."/>
            <person name="Kitahara K."/>
        </authorList>
    </citation>
    <scope>NUCLEOTIDE SEQUENCE [LARGE SCALE GENOMIC DNA]</scope>
    <source>
        <strain evidence="8">AM7</strain>
    </source>
</reference>
<evidence type="ECO:0000256" key="5">
    <source>
        <dbReference type="SAM" id="Phobius"/>
    </source>
</evidence>
<dbReference type="PANTHER" id="PTHR37422">
    <property type="entry name" value="TEICHURONIC ACID BIOSYNTHESIS PROTEIN TUAE"/>
    <property type="match status" value="1"/>
</dbReference>
<evidence type="ECO:0000256" key="2">
    <source>
        <dbReference type="ARBA" id="ARBA00022692"/>
    </source>
</evidence>
<dbReference type="RefSeq" id="WP_143693610.1">
    <property type="nucleotide sequence ID" value="NZ_AP019799.1"/>
</dbReference>
<feature type="transmembrane region" description="Helical" evidence="5">
    <location>
        <begin position="357"/>
        <end position="383"/>
    </location>
</feature>
<dbReference type="InterPro" id="IPR051533">
    <property type="entry name" value="WaaL-like"/>
</dbReference>
<keyword evidence="7" id="KW-0436">Ligase</keyword>
<sequence length="403" mass="45782">MQPTLNYVPRSKSYSYLAALILALFFIPVKVSIFGVKLALSDIASLASLGLSLLIILEGKATKLYHPFLGFILCFIAYIGLNGLLNQVPARFVITEVIQWLAILSLLSILYAYKCFEDKLTIICFIQWLFLICFVVAAWHFIQGYQSGFKLLGTSKYAFGALCALLYIYRNHVPWFKVMMLCAFAMLILSQERKALLAFFCMVTFDQVILQKELNKRSSNLHFVLLISTFLLIALAFWSFFLYFGSEQLSELLEITREDIVFANQSEARWVSNLHRKLLLVNGTDILMNNIMLGVGAKMLPSYMIDYFTYDQLAIYTHNFILDTSIEYGVIGIVLLFGGYLSFILKGLKTLDKNRSTVLLSIYALIMVFFVAVNTTIILLLLIPVAMSQHSHVFQSKFTAISE</sequence>
<feature type="transmembrane region" description="Helical" evidence="5">
    <location>
        <begin position="39"/>
        <end position="57"/>
    </location>
</feature>
<dbReference type="AlphaFoldDB" id="A0A510IB14"/>
<name>A0A510IB14_9VIBR</name>
<proteinExistence type="predicted"/>
<evidence type="ECO:0000256" key="1">
    <source>
        <dbReference type="ARBA" id="ARBA00004141"/>
    </source>
</evidence>
<keyword evidence="3 5" id="KW-1133">Transmembrane helix</keyword>
<dbReference type="EMBL" id="AP019799">
    <property type="protein sequence ID" value="BBL90965.1"/>
    <property type="molecule type" value="Genomic_DNA"/>
</dbReference>
<dbReference type="PANTHER" id="PTHR37422:SF13">
    <property type="entry name" value="LIPOPOLYSACCHARIDE BIOSYNTHESIS PROTEIN PA4999-RELATED"/>
    <property type="match status" value="1"/>
</dbReference>
<dbReference type="InterPro" id="IPR007016">
    <property type="entry name" value="O-antigen_ligase-rel_domated"/>
</dbReference>
<feature type="transmembrane region" description="Helical" evidence="5">
    <location>
        <begin position="97"/>
        <end position="113"/>
    </location>
</feature>
<feature type="transmembrane region" description="Helical" evidence="5">
    <location>
        <begin position="120"/>
        <end position="142"/>
    </location>
</feature>
<gene>
    <name evidence="7" type="ORF">VroAM7_36180</name>
</gene>
<accession>A0A510IB14</accession>
<comment type="subcellular location">
    <subcellularLocation>
        <location evidence="1">Membrane</location>
        <topology evidence="1">Multi-pass membrane protein</topology>
    </subcellularLocation>
</comment>
<keyword evidence="2 5" id="KW-0812">Transmembrane</keyword>